<feature type="region of interest" description="Disordered" evidence="1">
    <location>
        <begin position="1"/>
        <end position="20"/>
    </location>
</feature>
<evidence type="ECO:0000256" key="1">
    <source>
        <dbReference type="SAM" id="MobiDB-lite"/>
    </source>
</evidence>
<dbReference type="AlphaFoldDB" id="A0A0L8BPR2"/>
<organism evidence="2 3">
    <name type="scientific">Ensifer adhaerens</name>
    <name type="common">Sinorhizobium morelense</name>
    <dbReference type="NCBI Taxonomy" id="106592"/>
    <lineage>
        <taxon>Bacteria</taxon>
        <taxon>Pseudomonadati</taxon>
        <taxon>Pseudomonadota</taxon>
        <taxon>Alphaproteobacteria</taxon>
        <taxon>Hyphomicrobiales</taxon>
        <taxon>Rhizobiaceae</taxon>
        <taxon>Sinorhizobium/Ensifer group</taxon>
        <taxon>Ensifer</taxon>
    </lineage>
</organism>
<dbReference type="PATRIC" id="fig|106592.7.peg.1974"/>
<evidence type="ECO:0000313" key="2">
    <source>
        <dbReference type="EMBL" id="KOF16692.1"/>
    </source>
</evidence>
<protein>
    <submittedName>
        <fullName evidence="2">Uncharacterized protein</fullName>
    </submittedName>
</protein>
<comment type="caution">
    <text evidence="2">The sequence shown here is derived from an EMBL/GenBank/DDBJ whole genome shotgun (WGS) entry which is preliminary data.</text>
</comment>
<proteinExistence type="predicted"/>
<dbReference type="EMBL" id="LGAP01000015">
    <property type="protein sequence ID" value="KOF16692.1"/>
    <property type="molecule type" value="Genomic_DNA"/>
</dbReference>
<reference evidence="3" key="1">
    <citation type="submission" date="2015-07" db="EMBL/GenBank/DDBJ databases">
        <title>Whole genome sequence of an Ensifer adhaerens strain isolated from a cave pool in the Wind Cave National Park.</title>
        <authorList>
            <person name="Eng W.W.H."/>
            <person name="Gan H.M."/>
            <person name="Barton H.A."/>
            <person name="Savka M.A."/>
        </authorList>
    </citation>
    <scope>NUCLEOTIDE SEQUENCE [LARGE SCALE GENOMIC DNA]</scope>
    <source>
        <strain evidence="3">SD006</strain>
    </source>
</reference>
<dbReference type="Proteomes" id="UP000037425">
    <property type="component" value="Unassembled WGS sequence"/>
</dbReference>
<accession>A0A0L8BPR2</accession>
<name>A0A0L8BPR2_ENSAD</name>
<evidence type="ECO:0000313" key="3">
    <source>
        <dbReference type="Proteomes" id="UP000037425"/>
    </source>
</evidence>
<sequence>MTPSTDLLHFRQDPANPRDVNTQMIAPKTLSSSFAVVATLTAALSAARADEALFDHNGSLMAIDYQRGASPYQTVKSSLSAFVRPGLVAFSGEITPRGKTRGTAFTFRRGCDAAAYTVSGGYDPGLPGFVLTGAAPLREKGGGRVTG</sequence>
<gene>
    <name evidence="2" type="ORF">AC244_20695</name>
</gene>